<evidence type="ECO:0000256" key="1">
    <source>
        <dbReference type="SAM" id="Phobius"/>
    </source>
</evidence>
<gene>
    <name evidence="2" type="ORF">E3U55_12265</name>
</gene>
<comment type="caution">
    <text evidence="2">The sequence shown here is derived from an EMBL/GenBank/DDBJ whole genome shotgun (WGS) entry which is preliminary data.</text>
</comment>
<keyword evidence="1" id="KW-0472">Membrane</keyword>
<sequence length="87" mass="10153">MFDKHKKFKFIGGRRKLMFRNIVAATFLIVLSQTGVDSQVLATCEGCPGETPLDVKIREVLDYLIFFGFIAISFFLFYYCWIKRSKK</sequence>
<dbReference type="Proteomes" id="UP000297975">
    <property type="component" value="Unassembled WGS sequence"/>
</dbReference>
<evidence type="ECO:0000313" key="2">
    <source>
        <dbReference type="EMBL" id="TFB15024.1"/>
    </source>
</evidence>
<keyword evidence="1" id="KW-0812">Transmembrane</keyword>
<proteinExistence type="predicted"/>
<name>A0A4Y8IEP7_9BACI</name>
<feature type="transmembrane region" description="Helical" evidence="1">
    <location>
        <begin position="60"/>
        <end position="81"/>
    </location>
</feature>
<reference evidence="2 3" key="1">
    <citation type="submission" date="2019-03" db="EMBL/GenBank/DDBJ databases">
        <authorList>
            <person name="He R.-H."/>
        </authorList>
    </citation>
    <scope>NUCLEOTIDE SEQUENCE [LARGE SCALE GENOMIC DNA]</scope>
    <source>
        <strain evidence="3">SH 714</strain>
    </source>
</reference>
<keyword evidence="3" id="KW-1185">Reference proteome</keyword>
<dbReference type="AlphaFoldDB" id="A0A4Y8IEP7"/>
<dbReference type="EMBL" id="SOPW01000014">
    <property type="protein sequence ID" value="TFB15024.1"/>
    <property type="molecule type" value="Genomic_DNA"/>
</dbReference>
<protein>
    <submittedName>
        <fullName evidence="2">Uncharacterized protein</fullName>
    </submittedName>
</protein>
<organism evidence="2 3">
    <name type="scientific">Filobacillus milosensis</name>
    <dbReference type="NCBI Taxonomy" id="94137"/>
    <lineage>
        <taxon>Bacteria</taxon>
        <taxon>Bacillati</taxon>
        <taxon>Bacillota</taxon>
        <taxon>Bacilli</taxon>
        <taxon>Bacillales</taxon>
        <taxon>Bacillaceae</taxon>
        <taxon>Filobacillus</taxon>
    </lineage>
</organism>
<evidence type="ECO:0000313" key="3">
    <source>
        <dbReference type="Proteomes" id="UP000297975"/>
    </source>
</evidence>
<accession>A0A4Y8IEP7</accession>
<keyword evidence="1" id="KW-1133">Transmembrane helix</keyword>